<protein>
    <submittedName>
        <fullName evidence="2">Pimeloyl-ACP methyl ester carboxylesterase</fullName>
    </submittedName>
</protein>
<feature type="chain" id="PRO_5033049459" evidence="1">
    <location>
        <begin position="30"/>
        <end position="470"/>
    </location>
</feature>
<dbReference type="EMBL" id="JACHHZ010000006">
    <property type="protein sequence ID" value="MBB6096093.1"/>
    <property type="molecule type" value="Genomic_DNA"/>
</dbReference>
<dbReference type="RefSeq" id="WP_184335466.1">
    <property type="nucleotide sequence ID" value="NZ_JACHHZ010000006.1"/>
</dbReference>
<name>A0A841HTI6_9GAMM</name>
<feature type="signal peptide" evidence="1">
    <location>
        <begin position="1"/>
        <end position="29"/>
    </location>
</feature>
<reference evidence="2 3" key="1">
    <citation type="submission" date="2020-08" db="EMBL/GenBank/DDBJ databases">
        <title>Genomic Encyclopedia of Type Strains, Phase IV (KMG-IV): sequencing the most valuable type-strain genomes for metagenomic binning, comparative biology and taxonomic classification.</title>
        <authorList>
            <person name="Goeker M."/>
        </authorList>
    </citation>
    <scope>NUCLEOTIDE SEQUENCE [LARGE SCALE GENOMIC DNA]</scope>
    <source>
        <strain evidence="2 3">DSM 26723</strain>
    </source>
</reference>
<dbReference type="AlphaFoldDB" id="A0A841HTI6"/>
<gene>
    <name evidence="2" type="ORF">HNQ60_004984</name>
</gene>
<dbReference type="PROSITE" id="PS51257">
    <property type="entry name" value="PROKAR_LIPOPROTEIN"/>
    <property type="match status" value="1"/>
</dbReference>
<accession>A0A841HTI6</accession>
<keyword evidence="3" id="KW-1185">Reference proteome</keyword>
<dbReference type="Gene3D" id="3.40.50.1820">
    <property type="entry name" value="alpha/beta hydrolase"/>
    <property type="match status" value="1"/>
</dbReference>
<evidence type="ECO:0000313" key="2">
    <source>
        <dbReference type="EMBL" id="MBB6096093.1"/>
    </source>
</evidence>
<dbReference type="InterPro" id="IPR029058">
    <property type="entry name" value="AB_hydrolase_fold"/>
</dbReference>
<proteinExistence type="predicted"/>
<sequence length="470" mass="51778">MRIARMLALRSWQLWVALSLACFGLPSLAQVDDPPPVVVEAALPFAPLAAFPTARQYWGIDAAAGYRVEVPEQWNGSLVMYAHGYRGEGNLLTVSNPAIRAHLLANGFAWAASSYTRNHYDVRAGVQSTNSLARAFESITGLKPHRYFIHGHSMGGHVTVASIEQFPNRTCPSGRLGHFCRETVEFLGQLAGGIKYSGAVPMCGVNGDTRLFDFFDDFNLVAAELAGIDVPRPSPDYPTAQLPSILSQLFVTYPTINTPLGDKLKAATIELTGGPRPIVDLSYPSFMNLLFGFGGGDGSISAVTNGLSVTNNIGRIYQLDHDSRLSREEFEFNRSILRVRPDPKANPPRFIELEAIPRNTGNLHVPTVSLHTLGDLFVPFSMEQIYLERTRFWGQQHLFVPRAIRAAQHCEFSVPEQEQAFADMLKWVDQGVKPRGDRILDRKTVQQANFGCQFTTPIRAYDSAAACAAP</sequence>
<evidence type="ECO:0000256" key="1">
    <source>
        <dbReference type="SAM" id="SignalP"/>
    </source>
</evidence>
<dbReference type="Proteomes" id="UP000588068">
    <property type="component" value="Unassembled WGS sequence"/>
</dbReference>
<comment type="caution">
    <text evidence="2">The sequence shown here is derived from an EMBL/GenBank/DDBJ whole genome shotgun (WGS) entry which is preliminary data.</text>
</comment>
<dbReference type="SUPFAM" id="SSF53474">
    <property type="entry name" value="alpha/beta-Hydrolases"/>
    <property type="match status" value="1"/>
</dbReference>
<evidence type="ECO:0000313" key="3">
    <source>
        <dbReference type="Proteomes" id="UP000588068"/>
    </source>
</evidence>
<keyword evidence="1" id="KW-0732">Signal</keyword>
<organism evidence="2 3">
    <name type="scientific">Povalibacter uvarum</name>
    <dbReference type="NCBI Taxonomy" id="732238"/>
    <lineage>
        <taxon>Bacteria</taxon>
        <taxon>Pseudomonadati</taxon>
        <taxon>Pseudomonadota</taxon>
        <taxon>Gammaproteobacteria</taxon>
        <taxon>Steroidobacterales</taxon>
        <taxon>Steroidobacteraceae</taxon>
        <taxon>Povalibacter</taxon>
    </lineage>
</organism>